<accession>A0A1S3HV89</accession>
<evidence type="ECO:0000313" key="3">
    <source>
        <dbReference type="Proteomes" id="UP000085678"/>
    </source>
</evidence>
<protein>
    <submittedName>
        <fullName evidence="4">Uncharacterized protein LOC106157775</fullName>
    </submittedName>
</protein>
<keyword evidence="2" id="KW-0812">Transmembrane</keyword>
<reference evidence="4" key="1">
    <citation type="submission" date="2025-08" db="UniProtKB">
        <authorList>
            <consortium name="RefSeq"/>
        </authorList>
    </citation>
    <scope>IDENTIFICATION</scope>
    <source>
        <tissue evidence="4">Gonads</tissue>
    </source>
</reference>
<dbReference type="AlphaFoldDB" id="A0A1S3HV89"/>
<evidence type="ECO:0000256" key="2">
    <source>
        <dbReference type="SAM" id="Phobius"/>
    </source>
</evidence>
<keyword evidence="2" id="KW-0472">Membrane</keyword>
<keyword evidence="3" id="KW-1185">Reference proteome</keyword>
<proteinExistence type="predicted"/>
<gene>
    <name evidence="4" type="primary">LOC106157775</name>
</gene>
<dbReference type="InParanoid" id="A0A1S3HV89"/>
<evidence type="ECO:0000313" key="4">
    <source>
        <dbReference type="RefSeq" id="XP_013388974.1"/>
    </source>
</evidence>
<dbReference type="KEGG" id="lak:106157775"/>
<dbReference type="GeneID" id="106157775"/>
<feature type="region of interest" description="Disordered" evidence="1">
    <location>
        <begin position="61"/>
        <end position="109"/>
    </location>
</feature>
<feature type="transmembrane region" description="Helical" evidence="2">
    <location>
        <begin position="28"/>
        <end position="50"/>
    </location>
</feature>
<sequence length="211" mass="22954">MASNATALFNISSYDEDPLLDGELWSTYLNGGIFAAVLFVVIVLGTVILLKLHGLRTQPGSQEVCEKERYETDGKTKEKGNDGQVLPPSAETETASASREKTPPVNDVKVTTPLSLSPLKAGYYYYSFHGDDPDLQGFGDNGNIYANGDIVRAYNLETGSLDHKRLSRSLKRMVSEIKEIRGQDNTDTESAQNSSGSVSVDGIVTELRDVT</sequence>
<organism evidence="3 4">
    <name type="scientific">Lingula anatina</name>
    <name type="common">Brachiopod</name>
    <name type="synonym">Lingula unguis</name>
    <dbReference type="NCBI Taxonomy" id="7574"/>
    <lineage>
        <taxon>Eukaryota</taxon>
        <taxon>Metazoa</taxon>
        <taxon>Spiralia</taxon>
        <taxon>Lophotrochozoa</taxon>
        <taxon>Brachiopoda</taxon>
        <taxon>Linguliformea</taxon>
        <taxon>Lingulata</taxon>
        <taxon>Lingulida</taxon>
        <taxon>Linguloidea</taxon>
        <taxon>Lingulidae</taxon>
        <taxon>Lingula</taxon>
    </lineage>
</organism>
<evidence type="ECO:0000256" key="1">
    <source>
        <dbReference type="SAM" id="MobiDB-lite"/>
    </source>
</evidence>
<keyword evidence="2" id="KW-1133">Transmembrane helix</keyword>
<dbReference type="Proteomes" id="UP000085678">
    <property type="component" value="Unplaced"/>
</dbReference>
<dbReference type="RefSeq" id="XP_013388974.1">
    <property type="nucleotide sequence ID" value="XM_013533520.1"/>
</dbReference>
<name>A0A1S3HV89_LINAN</name>
<feature type="compositionally biased region" description="Basic and acidic residues" evidence="1">
    <location>
        <begin position="64"/>
        <end position="81"/>
    </location>
</feature>